<dbReference type="InterPro" id="IPR001387">
    <property type="entry name" value="Cro/C1-type_HTH"/>
</dbReference>
<dbReference type="SUPFAM" id="SSF47413">
    <property type="entry name" value="lambda repressor-like DNA-binding domains"/>
    <property type="match status" value="1"/>
</dbReference>
<organism evidence="2 3">
    <name type="scientific">Blastococcus saxobsidens</name>
    <dbReference type="NCBI Taxonomy" id="138336"/>
    <lineage>
        <taxon>Bacteria</taxon>
        <taxon>Bacillati</taxon>
        <taxon>Actinomycetota</taxon>
        <taxon>Actinomycetes</taxon>
        <taxon>Geodermatophilales</taxon>
        <taxon>Geodermatophilaceae</taxon>
        <taxon>Blastococcus</taxon>
    </lineage>
</organism>
<reference evidence="2 3" key="1">
    <citation type="submission" date="2019-02" db="EMBL/GenBank/DDBJ databases">
        <title>Sequencing the genomes of 1000 actinobacteria strains.</title>
        <authorList>
            <person name="Klenk H.-P."/>
        </authorList>
    </citation>
    <scope>NUCLEOTIDE SEQUENCE [LARGE SCALE GENOMIC DNA]</scope>
    <source>
        <strain evidence="2 3">DSM 44509</strain>
    </source>
</reference>
<dbReference type="InterPro" id="IPR010982">
    <property type="entry name" value="Lambda_DNA-bd_dom_sf"/>
</dbReference>
<feature type="domain" description="HTH cro/C1-type" evidence="1">
    <location>
        <begin position="44"/>
        <end position="87"/>
    </location>
</feature>
<proteinExistence type="predicted"/>
<dbReference type="GO" id="GO:0003677">
    <property type="term" value="F:DNA binding"/>
    <property type="evidence" value="ECO:0007669"/>
    <property type="project" value="InterPro"/>
</dbReference>
<dbReference type="Pfam" id="PF13560">
    <property type="entry name" value="HTH_31"/>
    <property type="match status" value="1"/>
</dbReference>
<keyword evidence="3" id="KW-1185">Reference proteome</keyword>
<dbReference type="Proteomes" id="UP000292507">
    <property type="component" value="Unassembled WGS sequence"/>
</dbReference>
<sequence length="124" mass="12745">MLLSRYGKDHVLLTPRTLGASLRTGREKSLGALLRQVRGDRSPAEVAATSGVGLEVLRTIESGRVPTPTFFTLAALAHALGLPLDELAEQLGGLADRAGAHRLGQAAGSAVSTVVKCSTTGNGS</sequence>
<dbReference type="EMBL" id="SHKV01000001">
    <property type="protein sequence ID" value="RZU32930.1"/>
    <property type="molecule type" value="Genomic_DNA"/>
</dbReference>
<evidence type="ECO:0000313" key="2">
    <source>
        <dbReference type="EMBL" id="RZU32930.1"/>
    </source>
</evidence>
<dbReference type="PROSITE" id="PS50943">
    <property type="entry name" value="HTH_CROC1"/>
    <property type="match status" value="1"/>
</dbReference>
<name>A0A4Q7Y7M1_9ACTN</name>
<gene>
    <name evidence="2" type="ORF">BKA19_2643</name>
</gene>
<dbReference type="Gene3D" id="1.10.260.40">
    <property type="entry name" value="lambda repressor-like DNA-binding domains"/>
    <property type="match status" value="1"/>
</dbReference>
<dbReference type="AlphaFoldDB" id="A0A4Q7Y7M1"/>
<dbReference type="RefSeq" id="WP_278044323.1">
    <property type="nucleotide sequence ID" value="NZ_SHKV01000001.1"/>
</dbReference>
<dbReference type="SMART" id="SM00530">
    <property type="entry name" value="HTH_XRE"/>
    <property type="match status" value="1"/>
</dbReference>
<comment type="caution">
    <text evidence="2">The sequence shown here is derived from an EMBL/GenBank/DDBJ whole genome shotgun (WGS) entry which is preliminary data.</text>
</comment>
<evidence type="ECO:0000259" key="1">
    <source>
        <dbReference type="PROSITE" id="PS50943"/>
    </source>
</evidence>
<accession>A0A4Q7Y7M1</accession>
<protein>
    <submittedName>
        <fullName evidence="2">Helix-turn-helix protein</fullName>
    </submittedName>
</protein>
<evidence type="ECO:0000313" key="3">
    <source>
        <dbReference type="Proteomes" id="UP000292507"/>
    </source>
</evidence>